<dbReference type="EMBL" id="JAOQJE010000006">
    <property type="protein sequence ID" value="MCU6789200.1"/>
    <property type="molecule type" value="Genomic_DNA"/>
</dbReference>
<comment type="caution">
    <text evidence="1">The sequence shown here is derived from an EMBL/GenBank/DDBJ whole genome shotgun (WGS) entry which is preliminary data.</text>
</comment>
<sequence length="71" mass="8184">MDYINADDVQRILHCDTLSAAKLAERQREDHVSDRRDFCFETVLSADRNLKLIKRGDAANNFLQRAFSVLS</sequence>
<name>A0ABT2U3K8_9FIRM</name>
<protein>
    <submittedName>
        <fullName evidence="1">Uncharacterized protein</fullName>
    </submittedName>
</protein>
<dbReference type="Proteomes" id="UP001652397">
    <property type="component" value="Unassembled WGS sequence"/>
</dbReference>
<evidence type="ECO:0000313" key="2">
    <source>
        <dbReference type="Proteomes" id="UP001652397"/>
    </source>
</evidence>
<keyword evidence="2" id="KW-1185">Reference proteome</keyword>
<gene>
    <name evidence="1" type="ORF">OCV66_08900</name>
</gene>
<organism evidence="1 2">
    <name type="scientific">Agathobaculum ammoniilyticum</name>
    <dbReference type="NCBI Taxonomy" id="2981778"/>
    <lineage>
        <taxon>Bacteria</taxon>
        <taxon>Bacillati</taxon>
        <taxon>Bacillota</taxon>
        <taxon>Clostridia</taxon>
        <taxon>Eubacteriales</taxon>
        <taxon>Butyricicoccaceae</taxon>
        <taxon>Agathobaculum</taxon>
    </lineage>
</organism>
<proteinExistence type="predicted"/>
<evidence type="ECO:0000313" key="1">
    <source>
        <dbReference type="EMBL" id="MCU6789200.1"/>
    </source>
</evidence>
<reference evidence="1 2" key="1">
    <citation type="journal article" date="2021" name="ISME Commun">
        <title>Automated analysis of genomic sequences facilitates high-throughput and comprehensive description of bacteria.</title>
        <authorList>
            <person name="Hitch T.C.A."/>
        </authorList>
    </citation>
    <scope>NUCLEOTIDE SEQUENCE [LARGE SCALE GENOMIC DNA]</scope>
    <source>
        <strain evidence="1 2">Sanger_34</strain>
    </source>
</reference>
<accession>A0ABT2U3K8</accession>